<dbReference type="PANTHER" id="PTHR33452:SF1">
    <property type="entry name" value="INNER MEMBRANE PROTEIN YPHA-RELATED"/>
    <property type="match status" value="1"/>
</dbReference>
<dbReference type="RefSeq" id="WP_226953915.1">
    <property type="nucleotide sequence ID" value="NZ_JACDXW010000003.1"/>
</dbReference>
<accession>A0ABS8CC21</accession>
<feature type="transmembrane region" description="Helical" evidence="7">
    <location>
        <begin position="49"/>
        <end position="70"/>
    </location>
</feature>
<keyword evidence="5 7" id="KW-1133">Transmembrane helix</keyword>
<evidence type="ECO:0000256" key="5">
    <source>
        <dbReference type="ARBA" id="ARBA00022989"/>
    </source>
</evidence>
<dbReference type="Proteomes" id="UP000776983">
    <property type="component" value="Unassembled WGS sequence"/>
</dbReference>
<feature type="transmembrane region" description="Helical" evidence="7">
    <location>
        <begin position="76"/>
        <end position="97"/>
    </location>
</feature>
<dbReference type="InterPro" id="IPR032808">
    <property type="entry name" value="DoxX"/>
</dbReference>
<evidence type="ECO:0000256" key="1">
    <source>
        <dbReference type="ARBA" id="ARBA00004651"/>
    </source>
</evidence>
<gene>
    <name evidence="8" type="ORF">H0484_07410</name>
</gene>
<evidence type="ECO:0000256" key="3">
    <source>
        <dbReference type="ARBA" id="ARBA00022475"/>
    </source>
</evidence>
<comment type="similarity">
    <text evidence="2">Belongs to the DoxX family.</text>
</comment>
<evidence type="ECO:0000256" key="4">
    <source>
        <dbReference type="ARBA" id="ARBA00022692"/>
    </source>
</evidence>
<proteinExistence type="inferred from homology"/>
<evidence type="ECO:0000256" key="7">
    <source>
        <dbReference type="SAM" id="Phobius"/>
    </source>
</evidence>
<comment type="subcellular location">
    <subcellularLocation>
        <location evidence="1">Cell membrane</location>
        <topology evidence="1">Multi-pass membrane protein</topology>
    </subcellularLocation>
</comment>
<comment type="caution">
    <text evidence="8">The sequence shown here is derived from an EMBL/GenBank/DDBJ whole genome shotgun (WGS) entry which is preliminary data.</text>
</comment>
<reference evidence="8 9" key="1">
    <citation type="submission" date="2020-07" db="EMBL/GenBank/DDBJ databases">
        <title>Pusillimonas sp. nov., isolated from poultry manure in Taiwan.</title>
        <authorList>
            <person name="Lin S.-Y."/>
            <person name="Tang Y.-S."/>
            <person name="Young C.-C."/>
        </authorList>
    </citation>
    <scope>NUCLEOTIDE SEQUENCE [LARGE SCALE GENOMIC DNA]</scope>
    <source>
        <strain evidence="8 9">CC-YST705</strain>
    </source>
</reference>
<keyword evidence="6 7" id="KW-0472">Membrane</keyword>
<feature type="transmembrane region" description="Helical" evidence="7">
    <location>
        <begin position="109"/>
        <end position="128"/>
    </location>
</feature>
<protein>
    <submittedName>
        <fullName evidence="8">DoxX family protein</fullName>
    </submittedName>
</protein>
<evidence type="ECO:0000313" key="8">
    <source>
        <dbReference type="EMBL" id="MCB5363575.1"/>
    </source>
</evidence>
<evidence type="ECO:0000256" key="6">
    <source>
        <dbReference type="ARBA" id="ARBA00023136"/>
    </source>
</evidence>
<sequence>MSNSTLDDLGKLVLRLSVGILMLMHGIFKLSHGIGGIEGMLVAKGLPAFFAWGAYVGEVIAPVIVILGLYTRLGGLLLVVQMVVAILLAHMAQLSMVNSMGGWQLELQGLFLFGGLAIALLGAGRFSLGGSGGRWN</sequence>
<dbReference type="EMBL" id="JACDXW010000003">
    <property type="protein sequence ID" value="MCB5363575.1"/>
    <property type="molecule type" value="Genomic_DNA"/>
</dbReference>
<dbReference type="Pfam" id="PF07681">
    <property type="entry name" value="DoxX"/>
    <property type="match status" value="1"/>
</dbReference>
<feature type="transmembrane region" description="Helical" evidence="7">
    <location>
        <begin position="12"/>
        <end position="28"/>
    </location>
</feature>
<evidence type="ECO:0000256" key="2">
    <source>
        <dbReference type="ARBA" id="ARBA00006679"/>
    </source>
</evidence>
<dbReference type="PANTHER" id="PTHR33452">
    <property type="entry name" value="OXIDOREDUCTASE CATD-RELATED"/>
    <property type="match status" value="1"/>
</dbReference>
<organism evidence="8 9">
    <name type="scientific">Mesopusillimonas faecipullorum</name>
    <dbReference type="NCBI Taxonomy" id="2755040"/>
    <lineage>
        <taxon>Bacteria</taxon>
        <taxon>Pseudomonadati</taxon>
        <taxon>Pseudomonadota</taxon>
        <taxon>Betaproteobacteria</taxon>
        <taxon>Burkholderiales</taxon>
        <taxon>Alcaligenaceae</taxon>
        <taxon>Mesopusillimonas</taxon>
    </lineage>
</organism>
<name>A0ABS8CC21_9BURK</name>
<keyword evidence="3" id="KW-1003">Cell membrane</keyword>
<evidence type="ECO:0000313" key="9">
    <source>
        <dbReference type="Proteomes" id="UP000776983"/>
    </source>
</evidence>
<dbReference type="InterPro" id="IPR051907">
    <property type="entry name" value="DoxX-like_oxidoreductase"/>
</dbReference>
<keyword evidence="4 7" id="KW-0812">Transmembrane</keyword>
<keyword evidence="9" id="KW-1185">Reference proteome</keyword>